<gene>
    <name evidence="1" type="ORF">PVAP13_5NG390181</name>
</gene>
<name>A0A8T0RR80_PANVG</name>
<protein>
    <submittedName>
        <fullName evidence="1">Uncharacterized protein</fullName>
    </submittedName>
</protein>
<dbReference type="AlphaFoldDB" id="A0A8T0RR80"/>
<evidence type="ECO:0000313" key="2">
    <source>
        <dbReference type="Proteomes" id="UP000823388"/>
    </source>
</evidence>
<organism evidence="1 2">
    <name type="scientific">Panicum virgatum</name>
    <name type="common">Blackwell switchgrass</name>
    <dbReference type="NCBI Taxonomy" id="38727"/>
    <lineage>
        <taxon>Eukaryota</taxon>
        <taxon>Viridiplantae</taxon>
        <taxon>Streptophyta</taxon>
        <taxon>Embryophyta</taxon>
        <taxon>Tracheophyta</taxon>
        <taxon>Spermatophyta</taxon>
        <taxon>Magnoliopsida</taxon>
        <taxon>Liliopsida</taxon>
        <taxon>Poales</taxon>
        <taxon>Poaceae</taxon>
        <taxon>PACMAD clade</taxon>
        <taxon>Panicoideae</taxon>
        <taxon>Panicodae</taxon>
        <taxon>Paniceae</taxon>
        <taxon>Panicinae</taxon>
        <taxon>Panicum</taxon>
        <taxon>Panicum sect. Hiantes</taxon>
    </lineage>
</organism>
<accession>A0A8T0RR80</accession>
<sequence length="115" mass="13361">MSHCFPLYYRYPAGNVEGILVLERSAHKRLVQHRISGFPVVDDNETATLFWIMLIGIYSPLSLQGLGECNREDWYLNNLENHNQTRFKSILISLHIPFQKVTKLIREIFQASKGN</sequence>
<dbReference type="Proteomes" id="UP000823388">
    <property type="component" value="Chromosome 5N"/>
</dbReference>
<reference evidence="1" key="1">
    <citation type="submission" date="2020-05" db="EMBL/GenBank/DDBJ databases">
        <title>WGS assembly of Panicum virgatum.</title>
        <authorList>
            <person name="Lovell J.T."/>
            <person name="Jenkins J."/>
            <person name="Shu S."/>
            <person name="Juenger T.E."/>
            <person name="Schmutz J."/>
        </authorList>
    </citation>
    <scope>NUCLEOTIDE SEQUENCE</scope>
    <source>
        <strain evidence="1">AP13</strain>
    </source>
</reference>
<dbReference type="EMBL" id="CM029046">
    <property type="protein sequence ID" value="KAG2588902.1"/>
    <property type="molecule type" value="Genomic_DNA"/>
</dbReference>
<evidence type="ECO:0000313" key="1">
    <source>
        <dbReference type="EMBL" id="KAG2588902.1"/>
    </source>
</evidence>
<comment type="caution">
    <text evidence="1">The sequence shown here is derived from an EMBL/GenBank/DDBJ whole genome shotgun (WGS) entry which is preliminary data.</text>
</comment>
<keyword evidence="2" id="KW-1185">Reference proteome</keyword>
<proteinExistence type="predicted"/>